<evidence type="ECO:0000256" key="3">
    <source>
        <dbReference type="SAM" id="SignalP"/>
    </source>
</evidence>
<dbReference type="Pfam" id="PF01565">
    <property type="entry name" value="FAD_binding_4"/>
    <property type="match status" value="1"/>
</dbReference>
<dbReference type="SUPFAM" id="SSF56176">
    <property type="entry name" value="FAD-binding/transporter-associated domain-like"/>
    <property type="match status" value="1"/>
</dbReference>
<dbReference type="InterPro" id="IPR012951">
    <property type="entry name" value="BBE"/>
</dbReference>
<keyword evidence="6" id="KW-1185">Reference proteome</keyword>
<name>A0ABQ8G5J0_9PEZI</name>
<dbReference type="PROSITE" id="PS51387">
    <property type="entry name" value="FAD_PCMH"/>
    <property type="match status" value="1"/>
</dbReference>
<dbReference type="EMBL" id="JAGTJR010000019">
    <property type="protein sequence ID" value="KAH7045329.1"/>
    <property type="molecule type" value="Genomic_DNA"/>
</dbReference>
<evidence type="ECO:0000256" key="2">
    <source>
        <dbReference type="ARBA" id="ARBA00023002"/>
    </source>
</evidence>
<dbReference type="InterPro" id="IPR016169">
    <property type="entry name" value="FAD-bd_PCMH_sub2"/>
</dbReference>
<accession>A0ABQ8G5J0</accession>
<keyword evidence="3" id="KW-0732">Signal</keyword>
<dbReference type="PANTHER" id="PTHR13878:SF91">
    <property type="entry name" value="FAD BINDING DOMAIN PROTEIN (AFU_ORTHOLOGUE AFUA_6G12070)-RELATED"/>
    <property type="match status" value="1"/>
</dbReference>
<evidence type="ECO:0000256" key="1">
    <source>
        <dbReference type="ARBA" id="ARBA00005466"/>
    </source>
</evidence>
<dbReference type="Gene3D" id="3.30.465.10">
    <property type="match status" value="2"/>
</dbReference>
<organism evidence="5 6">
    <name type="scientific">Macrophomina phaseolina</name>
    <dbReference type="NCBI Taxonomy" id="35725"/>
    <lineage>
        <taxon>Eukaryota</taxon>
        <taxon>Fungi</taxon>
        <taxon>Dikarya</taxon>
        <taxon>Ascomycota</taxon>
        <taxon>Pezizomycotina</taxon>
        <taxon>Dothideomycetes</taxon>
        <taxon>Dothideomycetes incertae sedis</taxon>
        <taxon>Botryosphaeriales</taxon>
        <taxon>Botryosphaeriaceae</taxon>
        <taxon>Macrophomina</taxon>
    </lineage>
</organism>
<dbReference type="InterPro" id="IPR016166">
    <property type="entry name" value="FAD-bd_PCMH"/>
</dbReference>
<dbReference type="InterPro" id="IPR006094">
    <property type="entry name" value="Oxid_FAD_bind_N"/>
</dbReference>
<reference evidence="5 6" key="1">
    <citation type="journal article" date="2021" name="Nat. Commun.">
        <title>Genetic determinants of endophytism in the Arabidopsis root mycobiome.</title>
        <authorList>
            <person name="Mesny F."/>
            <person name="Miyauchi S."/>
            <person name="Thiergart T."/>
            <person name="Pickel B."/>
            <person name="Atanasova L."/>
            <person name="Karlsson M."/>
            <person name="Huettel B."/>
            <person name="Barry K.W."/>
            <person name="Haridas S."/>
            <person name="Chen C."/>
            <person name="Bauer D."/>
            <person name="Andreopoulos W."/>
            <person name="Pangilinan J."/>
            <person name="LaButti K."/>
            <person name="Riley R."/>
            <person name="Lipzen A."/>
            <person name="Clum A."/>
            <person name="Drula E."/>
            <person name="Henrissat B."/>
            <person name="Kohler A."/>
            <person name="Grigoriev I.V."/>
            <person name="Martin F.M."/>
            <person name="Hacquard S."/>
        </authorList>
    </citation>
    <scope>NUCLEOTIDE SEQUENCE [LARGE SCALE GENOMIC DNA]</scope>
    <source>
        <strain evidence="5 6">MPI-SDFR-AT-0080</strain>
    </source>
</reference>
<feature type="signal peptide" evidence="3">
    <location>
        <begin position="1"/>
        <end position="26"/>
    </location>
</feature>
<dbReference type="InterPro" id="IPR036318">
    <property type="entry name" value="FAD-bd_PCMH-like_sf"/>
</dbReference>
<dbReference type="PANTHER" id="PTHR13878">
    <property type="entry name" value="GULONOLACTONE OXIDASE"/>
    <property type="match status" value="1"/>
</dbReference>
<comment type="caution">
    <text evidence="5">The sequence shown here is derived from an EMBL/GenBank/DDBJ whole genome shotgun (WGS) entry which is preliminary data.</text>
</comment>
<sequence>MRNQARQHCFWPMAIALLSAGQTATADLRSAHFFPWEKEVVANTTEYFSFANASSGSIQPLNGSCKVFPGDSTWPSQNLWQFFQNKVGGRLIKTVPLAHDCYNTVWGEYNAAQCAYVSSNWNVSYLHADDPTSVAWPVFQGRTCLPDGYNVTDTCTLGGSPSYAVNVSTTAHIQLAVNFARNRNVRLVIKNTGHDFAGRSTGAGALSIWTHNLKNLELIDRYSSPSYSGKAIHVAAGIQVHELYEFAEANGVTAMGGECDTVGVAGGYILGGGHSPLSSIYGMAADHVLALNVVLPSGEFVTASETSNPDLFWALRGGGGSTFGVVTSVVVKALPKMPVTISTFSFATGGSITSDVFWRGIRAYFDYFIPNADAGTYSYWWVIPTGPGQFLFQMRPFFAPNHTIPQFEALVAPWFARLRALGIAVSPNTTRYDSFYGAWSAGFEPESVGNTDGRSGSRLFPRHNFADARALDATFDAIRNTTENAGAVLLAFNMKNSAPDGALDNAVNTHWRDSYMHACAATSWAANASVPEVKREFERLTYEVFGQWRQVSPAGGAYANEADLQEPDWQEAFFGANYERLAALKREVDPWGLFYTPTAVGSEAWEVRTVDGLPTQNGRLCRKG</sequence>
<evidence type="ECO:0000259" key="4">
    <source>
        <dbReference type="PROSITE" id="PS51387"/>
    </source>
</evidence>
<dbReference type="Proteomes" id="UP000774617">
    <property type="component" value="Unassembled WGS sequence"/>
</dbReference>
<proteinExistence type="inferred from homology"/>
<evidence type="ECO:0000313" key="6">
    <source>
        <dbReference type="Proteomes" id="UP000774617"/>
    </source>
</evidence>
<feature type="chain" id="PRO_5047166252" description="FAD-binding PCMH-type domain-containing protein" evidence="3">
    <location>
        <begin position="27"/>
        <end position="624"/>
    </location>
</feature>
<gene>
    <name evidence="5" type="ORF">B0J12DRAFT_720166</name>
</gene>
<dbReference type="Pfam" id="PF08031">
    <property type="entry name" value="BBE"/>
    <property type="match status" value="1"/>
</dbReference>
<evidence type="ECO:0000313" key="5">
    <source>
        <dbReference type="EMBL" id="KAH7045329.1"/>
    </source>
</evidence>
<keyword evidence="2" id="KW-0560">Oxidoreductase</keyword>
<feature type="domain" description="FAD-binding PCMH-type" evidence="4">
    <location>
        <begin position="157"/>
        <end position="336"/>
    </location>
</feature>
<comment type="similarity">
    <text evidence="1">Belongs to the oxygen-dependent FAD-linked oxidoreductase family.</text>
</comment>
<protein>
    <recommendedName>
        <fullName evidence="4">FAD-binding PCMH-type domain-containing protein</fullName>
    </recommendedName>
</protein>
<dbReference type="InterPro" id="IPR050432">
    <property type="entry name" value="FAD-linked_Oxidoreductases_BP"/>
</dbReference>